<dbReference type="AlphaFoldDB" id="A0A432VVU9"/>
<keyword evidence="1" id="KW-1133">Transmembrane helix</keyword>
<gene>
    <name evidence="2" type="ORF">CWE06_04755</name>
</gene>
<evidence type="ECO:0000313" key="3">
    <source>
        <dbReference type="Proteomes" id="UP000288212"/>
    </source>
</evidence>
<dbReference type="OrthoDB" id="6401986at2"/>
<proteinExistence type="predicted"/>
<evidence type="ECO:0008006" key="4">
    <source>
        <dbReference type="Google" id="ProtNLM"/>
    </source>
</evidence>
<keyword evidence="3" id="KW-1185">Reference proteome</keyword>
<feature type="transmembrane region" description="Helical" evidence="1">
    <location>
        <begin position="73"/>
        <end position="88"/>
    </location>
</feature>
<dbReference type="EMBL" id="PIPI01000002">
    <property type="protein sequence ID" value="RUO20624.1"/>
    <property type="molecule type" value="Genomic_DNA"/>
</dbReference>
<sequence>MKYVIVIGQVIFVAIWVFLLGGLVFADGKSQVALFALLLMILSLLHVLQVFIFYSAFHQPLKDKGLPVSGKEYLAIFLFGVIGWLMALQKRNQLGGKPTNPS</sequence>
<reference evidence="2 3" key="1">
    <citation type="journal article" date="2011" name="Front. Microbiol.">
        <title>Genomic signatures of strain selection and enhancement in Bacillus atrophaeus var. globigii, a historical biowarfare simulant.</title>
        <authorList>
            <person name="Gibbons H.S."/>
            <person name="Broomall S.M."/>
            <person name="McNew L.A."/>
            <person name="Daligault H."/>
            <person name="Chapman C."/>
            <person name="Bruce D."/>
            <person name="Karavis M."/>
            <person name="Krepps M."/>
            <person name="McGregor P.A."/>
            <person name="Hong C."/>
            <person name="Park K.H."/>
            <person name="Akmal A."/>
            <person name="Feldman A."/>
            <person name="Lin J.S."/>
            <person name="Chang W.E."/>
            <person name="Higgs B.W."/>
            <person name="Demirev P."/>
            <person name="Lindquist J."/>
            <person name="Liem A."/>
            <person name="Fochler E."/>
            <person name="Read T.D."/>
            <person name="Tapia R."/>
            <person name="Johnson S."/>
            <person name="Bishop-Lilly K.A."/>
            <person name="Detter C."/>
            <person name="Han C."/>
            <person name="Sozhamannan S."/>
            <person name="Rosenzweig C.N."/>
            <person name="Skowronski E.W."/>
        </authorList>
    </citation>
    <scope>NUCLEOTIDE SEQUENCE [LARGE SCALE GENOMIC DNA]</scope>
    <source>
        <strain evidence="2 3">AK5</strain>
    </source>
</reference>
<feature type="transmembrane region" description="Helical" evidence="1">
    <location>
        <begin position="32"/>
        <end position="53"/>
    </location>
</feature>
<evidence type="ECO:0000313" key="2">
    <source>
        <dbReference type="EMBL" id="RUO20624.1"/>
    </source>
</evidence>
<keyword evidence="1" id="KW-0812">Transmembrane</keyword>
<keyword evidence="1" id="KW-0472">Membrane</keyword>
<dbReference type="Pfam" id="PF06611">
    <property type="entry name" value="DUF1145"/>
    <property type="match status" value="1"/>
</dbReference>
<protein>
    <recommendedName>
        <fullName evidence="4">DUF1145 domain-containing protein</fullName>
    </recommendedName>
</protein>
<dbReference type="Proteomes" id="UP000288212">
    <property type="component" value="Unassembled WGS sequence"/>
</dbReference>
<comment type="caution">
    <text evidence="2">The sequence shown here is derived from an EMBL/GenBank/DDBJ whole genome shotgun (WGS) entry which is preliminary data.</text>
</comment>
<feature type="transmembrane region" description="Helical" evidence="1">
    <location>
        <begin position="6"/>
        <end position="25"/>
    </location>
</feature>
<name>A0A432VVU9_9GAMM</name>
<dbReference type="InterPro" id="IPR009525">
    <property type="entry name" value="DUF1145"/>
</dbReference>
<dbReference type="RefSeq" id="WP_126791709.1">
    <property type="nucleotide sequence ID" value="NZ_PIPI01000002.1"/>
</dbReference>
<organism evidence="2 3">
    <name type="scientific">Aliidiomarina haloalkalitolerans</name>
    <dbReference type="NCBI Taxonomy" id="859059"/>
    <lineage>
        <taxon>Bacteria</taxon>
        <taxon>Pseudomonadati</taxon>
        <taxon>Pseudomonadota</taxon>
        <taxon>Gammaproteobacteria</taxon>
        <taxon>Alteromonadales</taxon>
        <taxon>Idiomarinaceae</taxon>
        <taxon>Aliidiomarina</taxon>
    </lineage>
</organism>
<accession>A0A432VVU9</accession>
<evidence type="ECO:0000256" key="1">
    <source>
        <dbReference type="SAM" id="Phobius"/>
    </source>
</evidence>